<dbReference type="Proteomes" id="UP000036356">
    <property type="component" value="Unassembled WGS sequence"/>
</dbReference>
<dbReference type="AlphaFoldDB" id="A0A0J1FR51"/>
<dbReference type="InterPro" id="IPR008858">
    <property type="entry name" value="TROVE_dom"/>
</dbReference>
<dbReference type="PROSITE" id="PS50988">
    <property type="entry name" value="TROVE"/>
    <property type="match status" value="1"/>
</dbReference>
<dbReference type="SUPFAM" id="SSF140864">
    <property type="entry name" value="TROVE domain-like"/>
    <property type="match status" value="1"/>
</dbReference>
<organism evidence="2 3">
    <name type="scientific">Desulfosporosinus acididurans</name>
    <dbReference type="NCBI Taxonomy" id="476652"/>
    <lineage>
        <taxon>Bacteria</taxon>
        <taxon>Bacillati</taxon>
        <taxon>Bacillota</taxon>
        <taxon>Clostridia</taxon>
        <taxon>Eubacteriales</taxon>
        <taxon>Desulfitobacteriaceae</taxon>
        <taxon>Desulfosporosinus</taxon>
    </lineage>
</organism>
<keyword evidence="3" id="KW-1185">Reference proteome</keyword>
<comment type="caution">
    <text evidence="2">The sequence shown here is derived from an EMBL/GenBank/DDBJ whole genome shotgun (WGS) entry which is preliminary data.</text>
</comment>
<dbReference type="STRING" id="476652.DEAC_c20080"/>
<evidence type="ECO:0000313" key="2">
    <source>
        <dbReference type="EMBL" id="KLU65969.1"/>
    </source>
</evidence>
<dbReference type="Pfam" id="PF05731">
    <property type="entry name" value="TROVE"/>
    <property type="match status" value="1"/>
</dbReference>
<dbReference type="InterPro" id="IPR037214">
    <property type="entry name" value="TROVE_dom_sf"/>
</dbReference>
<reference evidence="2 3" key="1">
    <citation type="submission" date="2015-06" db="EMBL/GenBank/DDBJ databases">
        <title>Draft genome of the moderately acidophilic sulfate reducer Candidatus Desulfosporosinus acididurans strain M1.</title>
        <authorList>
            <person name="Poehlein A."/>
            <person name="Petzsch P."/>
            <person name="Johnson B.D."/>
            <person name="Schloemann M."/>
            <person name="Daniel R."/>
            <person name="Muehling M."/>
        </authorList>
    </citation>
    <scope>NUCLEOTIDE SEQUENCE [LARGE SCALE GENOMIC DNA]</scope>
    <source>
        <strain evidence="2 3">M1</strain>
    </source>
</reference>
<gene>
    <name evidence="2" type="ORF">DEAC_c20080</name>
</gene>
<proteinExistence type="predicted"/>
<feature type="domain" description="TROVE" evidence="1">
    <location>
        <begin position="1"/>
        <end position="111"/>
    </location>
</feature>
<protein>
    <submittedName>
        <fullName evidence="2">TROVE domain protein</fullName>
    </submittedName>
</protein>
<dbReference type="PATRIC" id="fig|476652.3.peg.2078"/>
<sequence>MDRSIERVDDLTEVLAYYINTYGKPIPNSLKKGVADKLLGFDEYQLAKYNRDSAVKLKDLLCLVHPRAKSEEQNTMFKRLLEDKLETPRIRQFSKEHTCSNEQKNPICGII</sequence>
<evidence type="ECO:0000259" key="1">
    <source>
        <dbReference type="PROSITE" id="PS50988"/>
    </source>
</evidence>
<dbReference type="GO" id="GO:0003723">
    <property type="term" value="F:RNA binding"/>
    <property type="evidence" value="ECO:0007669"/>
    <property type="project" value="InterPro"/>
</dbReference>
<evidence type="ECO:0000313" key="3">
    <source>
        <dbReference type="Proteomes" id="UP000036356"/>
    </source>
</evidence>
<dbReference type="RefSeq" id="WP_047809883.1">
    <property type="nucleotide sequence ID" value="NZ_LDZY01000006.1"/>
</dbReference>
<name>A0A0J1FR51_9FIRM</name>
<accession>A0A0J1FR51</accession>
<dbReference type="EMBL" id="LDZY01000006">
    <property type="protein sequence ID" value="KLU65969.1"/>
    <property type="molecule type" value="Genomic_DNA"/>
</dbReference>